<accession>A0A948W6M2</accession>
<dbReference type="GO" id="GO:0009279">
    <property type="term" value="C:cell outer membrane"/>
    <property type="evidence" value="ECO:0007669"/>
    <property type="project" value="UniProtKB-SubCell"/>
</dbReference>
<comment type="caution">
    <text evidence="19">The sequence shown here is derived from an EMBL/GenBank/DDBJ whole genome shotgun (WGS) entry which is preliminary data.</text>
</comment>
<evidence type="ECO:0000259" key="18">
    <source>
        <dbReference type="Pfam" id="PF22461"/>
    </source>
</evidence>
<reference evidence="19" key="1">
    <citation type="submission" date="2021-05" db="EMBL/GenBank/DDBJ databases">
        <title>Energy efficiency and biological interactions define the core microbiome of deep oligotrophic groundwater.</title>
        <authorList>
            <person name="Mehrshad M."/>
            <person name="Lopez-Fernandez M."/>
            <person name="Bell E."/>
            <person name="Bernier-Latmani R."/>
            <person name="Bertilsson S."/>
            <person name="Dopson M."/>
        </authorList>
    </citation>
    <scope>NUCLEOTIDE SEQUENCE</scope>
    <source>
        <strain evidence="19">Modern_marine.mb.64</strain>
    </source>
</reference>
<dbReference type="InterPro" id="IPR003715">
    <property type="entry name" value="Poly_export_N"/>
</dbReference>
<dbReference type="Pfam" id="PF10531">
    <property type="entry name" value="SLBB"/>
    <property type="match status" value="1"/>
</dbReference>
<dbReference type="AlphaFoldDB" id="A0A948W6M2"/>
<dbReference type="InterPro" id="IPR054765">
    <property type="entry name" value="SLBB_dom"/>
</dbReference>
<evidence type="ECO:0000259" key="16">
    <source>
        <dbReference type="Pfam" id="PF02563"/>
    </source>
</evidence>
<evidence type="ECO:0000256" key="3">
    <source>
        <dbReference type="ARBA" id="ARBA00022448"/>
    </source>
</evidence>
<gene>
    <name evidence="19" type="ORF">KJ970_12100</name>
</gene>
<evidence type="ECO:0000256" key="13">
    <source>
        <dbReference type="ARBA" id="ARBA00023237"/>
    </source>
</evidence>
<keyword evidence="3" id="KW-0813">Transport</keyword>
<evidence type="ECO:0000256" key="12">
    <source>
        <dbReference type="ARBA" id="ARBA00023139"/>
    </source>
</evidence>
<feature type="domain" description="Soluble ligand binding" evidence="17">
    <location>
        <begin position="207"/>
        <end position="252"/>
    </location>
</feature>
<evidence type="ECO:0000256" key="10">
    <source>
        <dbReference type="ARBA" id="ARBA00023114"/>
    </source>
</evidence>
<keyword evidence="4" id="KW-1134">Transmembrane beta strand</keyword>
<dbReference type="Pfam" id="PF22461">
    <property type="entry name" value="SLBB_2"/>
    <property type="match status" value="1"/>
</dbReference>
<feature type="chain" id="PRO_5037994364" evidence="15">
    <location>
        <begin position="30"/>
        <end position="324"/>
    </location>
</feature>
<feature type="signal peptide" evidence="15">
    <location>
        <begin position="1"/>
        <end position="29"/>
    </location>
</feature>
<proteinExistence type="inferred from homology"/>
<evidence type="ECO:0000256" key="4">
    <source>
        <dbReference type="ARBA" id="ARBA00022452"/>
    </source>
</evidence>
<keyword evidence="14" id="KW-0449">Lipoprotein</keyword>
<evidence type="ECO:0000259" key="17">
    <source>
        <dbReference type="Pfam" id="PF10531"/>
    </source>
</evidence>
<evidence type="ECO:0000313" key="19">
    <source>
        <dbReference type="EMBL" id="MBU2691659.1"/>
    </source>
</evidence>
<evidence type="ECO:0000256" key="2">
    <source>
        <dbReference type="ARBA" id="ARBA00009450"/>
    </source>
</evidence>
<feature type="domain" description="Polysaccharide export protein N-terminal" evidence="16">
    <location>
        <begin position="28"/>
        <end position="103"/>
    </location>
</feature>
<dbReference type="Proteomes" id="UP000777784">
    <property type="component" value="Unassembled WGS sequence"/>
</dbReference>
<sequence length="324" mass="34285">MRKSYLIRLGVGLAAVLFILSIGAGSAAAADPYIIGPEDVLAISVWEHPELSLAVTVNQSGEFTFPPIGEVTAVGRSPRALARHLEEILETFLRQRVQVTVTVSEYNSRRVHVTGAVNTPGRYSFSEIPHLLEILGLAGGPSPMADLTRVRILRTAVAETTSIVVNMDQVLHSGNLGIVPKLIAGDVIYVPSRVDEGQVVVPGEAGVAYVLGAVARPGPVRVGGGLALTRLLSVVGGILPGGEAEKVRVLTLGNGEVSPWVMESNVKEMLETGEIGPSVLPGELVYVPPYEPGVLQSARNAIVEFGGLSRDIVNILLIIDYLNN</sequence>
<keyword evidence="5" id="KW-0762">Sugar transport</keyword>
<dbReference type="Gene3D" id="3.10.560.10">
    <property type="entry name" value="Outer membrane lipoprotein wza domain like"/>
    <property type="match status" value="2"/>
</dbReference>
<dbReference type="GO" id="GO:0015288">
    <property type="term" value="F:porin activity"/>
    <property type="evidence" value="ECO:0007669"/>
    <property type="project" value="UniProtKB-KW"/>
</dbReference>
<evidence type="ECO:0000256" key="15">
    <source>
        <dbReference type="SAM" id="SignalP"/>
    </source>
</evidence>
<dbReference type="InterPro" id="IPR019554">
    <property type="entry name" value="Soluble_ligand-bd"/>
</dbReference>
<evidence type="ECO:0000256" key="5">
    <source>
        <dbReference type="ARBA" id="ARBA00022597"/>
    </source>
</evidence>
<keyword evidence="8" id="KW-0625">Polysaccharide transport</keyword>
<dbReference type="Pfam" id="PF02563">
    <property type="entry name" value="Poly_export"/>
    <property type="match status" value="1"/>
</dbReference>
<evidence type="ECO:0000256" key="7">
    <source>
        <dbReference type="ARBA" id="ARBA00022729"/>
    </source>
</evidence>
<dbReference type="GO" id="GO:0015159">
    <property type="term" value="F:polysaccharide transmembrane transporter activity"/>
    <property type="evidence" value="ECO:0007669"/>
    <property type="project" value="InterPro"/>
</dbReference>
<evidence type="ECO:0000256" key="8">
    <source>
        <dbReference type="ARBA" id="ARBA00023047"/>
    </source>
</evidence>
<evidence type="ECO:0000313" key="20">
    <source>
        <dbReference type="Proteomes" id="UP000777784"/>
    </source>
</evidence>
<evidence type="ECO:0000256" key="11">
    <source>
        <dbReference type="ARBA" id="ARBA00023136"/>
    </source>
</evidence>
<dbReference type="PANTHER" id="PTHR33619:SF3">
    <property type="entry name" value="POLYSACCHARIDE EXPORT PROTEIN GFCE-RELATED"/>
    <property type="match status" value="1"/>
</dbReference>
<keyword evidence="12" id="KW-0564">Palmitate</keyword>
<evidence type="ECO:0000256" key="1">
    <source>
        <dbReference type="ARBA" id="ARBA00004571"/>
    </source>
</evidence>
<keyword evidence="11" id="KW-0472">Membrane</keyword>
<keyword evidence="6" id="KW-0812">Transmembrane</keyword>
<protein>
    <submittedName>
        <fullName evidence="19">Polysaccharide export protein</fullName>
    </submittedName>
</protein>
<organism evidence="19 20">
    <name type="scientific">Eiseniibacteriota bacterium</name>
    <dbReference type="NCBI Taxonomy" id="2212470"/>
    <lineage>
        <taxon>Bacteria</taxon>
        <taxon>Candidatus Eiseniibacteriota</taxon>
    </lineage>
</organism>
<evidence type="ECO:0000256" key="6">
    <source>
        <dbReference type="ARBA" id="ARBA00022692"/>
    </source>
</evidence>
<dbReference type="PANTHER" id="PTHR33619">
    <property type="entry name" value="POLYSACCHARIDE EXPORT PROTEIN GFCE-RELATED"/>
    <property type="match status" value="1"/>
</dbReference>
<dbReference type="EMBL" id="JAHJDP010000072">
    <property type="protein sequence ID" value="MBU2691659.1"/>
    <property type="molecule type" value="Genomic_DNA"/>
</dbReference>
<dbReference type="InterPro" id="IPR049712">
    <property type="entry name" value="Poly_export"/>
</dbReference>
<keyword evidence="9" id="KW-0406">Ion transport</keyword>
<dbReference type="GO" id="GO:0006811">
    <property type="term" value="P:monoatomic ion transport"/>
    <property type="evidence" value="ECO:0007669"/>
    <property type="project" value="UniProtKB-KW"/>
</dbReference>
<name>A0A948W6M2_UNCEI</name>
<comment type="subcellular location">
    <subcellularLocation>
        <location evidence="1">Cell outer membrane</location>
        <topology evidence="1">Multi-pass membrane protein</topology>
    </subcellularLocation>
</comment>
<feature type="domain" description="SLBB" evidence="18">
    <location>
        <begin position="110"/>
        <end position="190"/>
    </location>
</feature>
<evidence type="ECO:0000256" key="14">
    <source>
        <dbReference type="ARBA" id="ARBA00023288"/>
    </source>
</evidence>
<comment type="similarity">
    <text evidence="2">Belongs to the BexD/CtrA/VexA family.</text>
</comment>
<dbReference type="Gene3D" id="3.30.1950.10">
    <property type="entry name" value="wza like domain"/>
    <property type="match status" value="1"/>
</dbReference>
<dbReference type="GO" id="GO:0046930">
    <property type="term" value="C:pore complex"/>
    <property type="evidence" value="ECO:0007669"/>
    <property type="project" value="UniProtKB-KW"/>
</dbReference>
<keyword evidence="7 15" id="KW-0732">Signal</keyword>
<keyword evidence="13" id="KW-0998">Cell outer membrane</keyword>
<keyword evidence="10" id="KW-0626">Porin</keyword>
<evidence type="ECO:0000256" key="9">
    <source>
        <dbReference type="ARBA" id="ARBA00023065"/>
    </source>
</evidence>